<dbReference type="PROSITE" id="PS00138">
    <property type="entry name" value="SUBTILASE_SER"/>
    <property type="match status" value="1"/>
</dbReference>
<comment type="similarity">
    <text evidence="1 6">Belongs to the peptidase S8 family.</text>
</comment>
<evidence type="ECO:0000259" key="8">
    <source>
        <dbReference type="Pfam" id="PF00082"/>
    </source>
</evidence>
<keyword evidence="2 6" id="KW-0645">Protease</keyword>
<feature type="active site" description="Charge relay system" evidence="6">
    <location>
        <position position="216"/>
    </location>
</feature>
<evidence type="ECO:0000256" key="5">
    <source>
        <dbReference type="ARBA" id="ARBA00022825"/>
    </source>
</evidence>
<dbReference type="AlphaFoldDB" id="A0A6N6M5B0"/>
<dbReference type="PANTHER" id="PTHR43399">
    <property type="entry name" value="SUBTILISIN-RELATED"/>
    <property type="match status" value="1"/>
</dbReference>
<dbReference type="InterPro" id="IPR036852">
    <property type="entry name" value="Peptidase_S8/S53_dom_sf"/>
</dbReference>
<organism evidence="10 11">
    <name type="scientific">Salibacter halophilus</name>
    <dbReference type="NCBI Taxonomy" id="1803916"/>
    <lineage>
        <taxon>Bacteria</taxon>
        <taxon>Pseudomonadati</taxon>
        <taxon>Bacteroidota</taxon>
        <taxon>Flavobacteriia</taxon>
        <taxon>Flavobacteriales</taxon>
        <taxon>Salibacteraceae</taxon>
        <taxon>Salibacter</taxon>
    </lineage>
</organism>
<sequence>MKSFKLILFFLAFAGLAYGQNQQAGKAIVKIKPQHLASCGSDHIEIEALQQYFQNQGISIIQKFPNAKAPVARSFDGAGVEIRTIYELTFNQSQNIQKIVNRLKRFEQIEYAEPKFIDNVVFQPNDTRYADQQPDLELLNAPQAWDIIQGNPNAVVAIVDNGTDLDHPDLVSQLYQNSAEQLDGSDSDNNGYEDDINGWDFVNENGNTEVADGDNHGIHVAGIAAASTNNNRGVASTGFDVTYMPVKVGEGRTINFGYDGIVYAADNGAQVINCSWGGSNYSDYANDIVNYATINQNALVVAAAGNNGVDEPFYPAAYKNAMAVSSVNSAGEPSFFSNFGYWVDIAAPGENILSTVEDGTYNNNTGTSMAAPAVSGAVALLLAQYPSLTPNQIRAHLKATASSFSQLDSSNSRFGKFGAGILDMEQMLTSSLTTPYFSMDNVVVTDSADNILEVGDTVYVYASLTNYLAQSSDVWLHLNTDSNFIVVDDSAGFGSFSVSENKNNLDQPFRIVVNSPNELDINSVLQFDLYEVNSTSILQTFYKEVILNPGFINVDDNRISTTATSIGRVGYYDNNNTLGLGLELEGGQSMLFEAGLMVGSDQSGSPVVVDDIRNDQSRDRDFSPLNSITRIPNPGFAFLGQGSFTDTIPNLLRNDSLGILVNQRVMAYDEFGQDQYVLFEYRIRNVTNQLQTGVRIGFFTDFDVENFNQNKVNTDEGRRIVLTKGTGETDPLAAIQLIEGNGFNAYAVDNVNGGGGGIDISDSLPSSTKWQLLSETRKTAGNTRDVGNDVIQVLSSGPYDIAPNDEVKVCFALFAAETERDLYRIADSAYFRYNGVFLNGREKISQKDEIQFYPNPVKSTVKLVCESCKSGGTLNVKSITGETVLTKKVVGNTQEIDLSELPTGIYLLEIQSGQNRYVKKLLKL</sequence>
<proteinExistence type="inferred from homology"/>
<dbReference type="Pfam" id="PF18962">
    <property type="entry name" value="Por_Secre_tail"/>
    <property type="match status" value="1"/>
</dbReference>
<name>A0A6N6M5B0_9FLAO</name>
<feature type="signal peptide" evidence="7">
    <location>
        <begin position="1"/>
        <end position="19"/>
    </location>
</feature>
<dbReference type="PANTHER" id="PTHR43399:SF4">
    <property type="entry name" value="CELL WALL-ASSOCIATED PROTEASE"/>
    <property type="match status" value="1"/>
</dbReference>
<dbReference type="OrthoDB" id="1055762at2"/>
<dbReference type="PRINTS" id="PR00723">
    <property type="entry name" value="SUBTILISIN"/>
</dbReference>
<feature type="chain" id="PRO_5027054138" evidence="7">
    <location>
        <begin position="20"/>
        <end position="924"/>
    </location>
</feature>
<feature type="active site" description="Charge relay system" evidence="6">
    <location>
        <position position="368"/>
    </location>
</feature>
<keyword evidence="11" id="KW-1185">Reference proteome</keyword>
<dbReference type="GO" id="GO:0004252">
    <property type="term" value="F:serine-type endopeptidase activity"/>
    <property type="evidence" value="ECO:0007669"/>
    <property type="project" value="UniProtKB-UniRule"/>
</dbReference>
<gene>
    <name evidence="10" type="ORF">F3059_12155</name>
</gene>
<dbReference type="EMBL" id="WACR01000011">
    <property type="protein sequence ID" value="KAB1062691.1"/>
    <property type="molecule type" value="Genomic_DNA"/>
</dbReference>
<keyword evidence="4 6" id="KW-0378">Hydrolase</keyword>
<reference evidence="10 11" key="1">
    <citation type="submission" date="2019-09" db="EMBL/GenBank/DDBJ databases">
        <title>Genomes of Cryomorphaceae.</title>
        <authorList>
            <person name="Bowman J.P."/>
        </authorList>
    </citation>
    <scope>NUCLEOTIDE SEQUENCE [LARGE SCALE GENOMIC DNA]</scope>
    <source>
        <strain evidence="10 11">KCTC 52047</strain>
    </source>
</reference>
<protein>
    <submittedName>
        <fullName evidence="10">S8 family serine peptidase</fullName>
    </submittedName>
</protein>
<evidence type="ECO:0000259" key="9">
    <source>
        <dbReference type="Pfam" id="PF18962"/>
    </source>
</evidence>
<evidence type="ECO:0000256" key="3">
    <source>
        <dbReference type="ARBA" id="ARBA00022729"/>
    </source>
</evidence>
<dbReference type="NCBIfam" id="TIGR04183">
    <property type="entry name" value="Por_Secre_tail"/>
    <property type="match status" value="1"/>
</dbReference>
<dbReference type="InterPro" id="IPR023828">
    <property type="entry name" value="Peptidase_S8_Ser-AS"/>
</dbReference>
<dbReference type="PROSITE" id="PS51892">
    <property type="entry name" value="SUBTILASE"/>
    <property type="match status" value="1"/>
</dbReference>
<feature type="active site" description="Charge relay system" evidence="6">
    <location>
        <position position="160"/>
    </location>
</feature>
<dbReference type="Proteomes" id="UP000435357">
    <property type="component" value="Unassembled WGS sequence"/>
</dbReference>
<dbReference type="InterPro" id="IPR000209">
    <property type="entry name" value="Peptidase_S8/S53_dom"/>
</dbReference>
<feature type="domain" description="Secretion system C-terminal sorting" evidence="9">
    <location>
        <begin position="853"/>
        <end position="921"/>
    </location>
</feature>
<dbReference type="Gene3D" id="3.40.50.200">
    <property type="entry name" value="Peptidase S8/S53 domain"/>
    <property type="match status" value="1"/>
</dbReference>
<dbReference type="InterPro" id="IPR051048">
    <property type="entry name" value="Peptidase_S8/S53_subtilisin"/>
</dbReference>
<keyword evidence="5 6" id="KW-0720">Serine protease</keyword>
<evidence type="ECO:0000256" key="2">
    <source>
        <dbReference type="ARBA" id="ARBA00022670"/>
    </source>
</evidence>
<dbReference type="InterPro" id="IPR026444">
    <property type="entry name" value="Secre_tail"/>
</dbReference>
<evidence type="ECO:0000256" key="6">
    <source>
        <dbReference type="PROSITE-ProRule" id="PRU01240"/>
    </source>
</evidence>
<dbReference type="GO" id="GO:0006508">
    <property type="term" value="P:proteolysis"/>
    <property type="evidence" value="ECO:0007669"/>
    <property type="project" value="UniProtKB-KW"/>
</dbReference>
<evidence type="ECO:0000256" key="7">
    <source>
        <dbReference type="SAM" id="SignalP"/>
    </source>
</evidence>
<evidence type="ECO:0000313" key="11">
    <source>
        <dbReference type="Proteomes" id="UP000435357"/>
    </source>
</evidence>
<dbReference type="RefSeq" id="WP_151169652.1">
    <property type="nucleotide sequence ID" value="NZ_WACR01000011.1"/>
</dbReference>
<evidence type="ECO:0000313" key="10">
    <source>
        <dbReference type="EMBL" id="KAB1062691.1"/>
    </source>
</evidence>
<evidence type="ECO:0000256" key="1">
    <source>
        <dbReference type="ARBA" id="ARBA00011073"/>
    </source>
</evidence>
<dbReference type="Pfam" id="PF00082">
    <property type="entry name" value="Peptidase_S8"/>
    <property type="match status" value="1"/>
</dbReference>
<accession>A0A6N6M5B0</accession>
<dbReference type="InterPro" id="IPR015500">
    <property type="entry name" value="Peptidase_S8_subtilisin-rel"/>
</dbReference>
<keyword evidence="3 7" id="KW-0732">Signal</keyword>
<evidence type="ECO:0000256" key="4">
    <source>
        <dbReference type="ARBA" id="ARBA00022801"/>
    </source>
</evidence>
<comment type="caution">
    <text evidence="10">The sequence shown here is derived from an EMBL/GenBank/DDBJ whole genome shotgun (WGS) entry which is preliminary data.</text>
</comment>
<dbReference type="SUPFAM" id="SSF52743">
    <property type="entry name" value="Subtilisin-like"/>
    <property type="match status" value="1"/>
</dbReference>
<feature type="domain" description="Peptidase S8/S53" evidence="8">
    <location>
        <begin position="153"/>
        <end position="415"/>
    </location>
</feature>